<dbReference type="Pfam" id="PF01852">
    <property type="entry name" value="START"/>
    <property type="match status" value="1"/>
</dbReference>
<dbReference type="PANTHER" id="PTHR19308">
    <property type="entry name" value="PHOSPHATIDYLCHOLINE TRANSFER PROTEIN"/>
    <property type="match status" value="1"/>
</dbReference>
<keyword evidence="3" id="KW-1185">Reference proteome</keyword>
<sequence>MGCCENRDKSPKPVEQIDRDYSLVSKEAKILNIQTLSNAKDKKILDIFTHIKELDAKEDWELVKKEENLEIKKRLGSKYSSDLIVSKLQFTFDSYVPLIIVLDELNLEAHRKQWDTNFAVYENIEEDSPNNFLLYSVFSILFFKTEYLERKSVILEDSTVSIVVYSVEDDRKPITKSITRAHTHLSIMAISEKDGQTQMTVFNQTDPNSTVGKMGTTIGITKLSDWANALKKRVAKVMNTHK</sequence>
<dbReference type="InterPro" id="IPR023393">
    <property type="entry name" value="START-like_dom_sf"/>
</dbReference>
<reference evidence="2 3" key="1">
    <citation type="submission" date="2016-11" db="EMBL/GenBank/DDBJ databases">
        <title>The macronuclear genome of Stentor coeruleus: a giant cell with tiny introns.</title>
        <authorList>
            <person name="Slabodnick M."/>
            <person name="Ruby J.G."/>
            <person name="Reiff S.B."/>
            <person name="Swart E.C."/>
            <person name="Gosai S."/>
            <person name="Prabakaran S."/>
            <person name="Witkowska E."/>
            <person name="Larue G.E."/>
            <person name="Fisher S."/>
            <person name="Freeman R.M."/>
            <person name="Gunawardena J."/>
            <person name="Chu W."/>
            <person name="Stover N.A."/>
            <person name="Gregory B.D."/>
            <person name="Nowacki M."/>
            <person name="Derisi J."/>
            <person name="Roy S.W."/>
            <person name="Marshall W.F."/>
            <person name="Sood P."/>
        </authorList>
    </citation>
    <scope>NUCLEOTIDE SEQUENCE [LARGE SCALE GENOMIC DNA]</scope>
    <source>
        <strain evidence="2">WM001</strain>
    </source>
</reference>
<dbReference type="OrthoDB" id="320301at2759"/>
<dbReference type="AlphaFoldDB" id="A0A1R2BZA9"/>
<dbReference type="EMBL" id="MPUH01000357">
    <property type="protein sequence ID" value="OMJ82007.1"/>
    <property type="molecule type" value="Genomic_DNA"/>
</dbReference>
<organism evidence="2 3">
    <name type="scientific">Stentor coeruleus</name>
    <dbReference type="NCBI Taxonomy" id="5963"/>
    <lineage>
        <taxon>Eukaryota</taxon>
        <taxon>Sar</taxon>
        <taxon>Alveolata</taxon>
        <taxon>Ciliophora</taxon>
        <taxon>Postciliodesmatophora</taxon>
        <taxon>Heterotrichea</taxon>
        <taxon>Heterotrichida</taxon>
        <taxon>Stentoridae</taxon>
        <taxon>Stentor</taxon>
    </lineage>
</organism>
<dbReference type="GO" id="GO:0008289">
    <property type="term" value="F:lipid binding"/>
    <property type="evidence" value="ECO:0007669"/>
    <property type="project" value="InterPro"/>
</dbReference>
<dbReference type="InterPro" id="IPR051213">
    <property type="entry name" value="START_lipid_transfer"/>
</dbReference>
<comment type="caution">
    <text evidence="2">The sequence shown here is derived from an EMBL/GenBank/DDBJ whole genome shotgun (WGS) entry which is preliminary data.</text>
</comment>
<dbReference type="InterPro" id="IPR002913">
    <property type="entry name" value="START_lipid-bd_dom"/>
</dbReference>
<dbReference type="PANTHER" id="PTHR19308:SF14">
    <property type="entry name" value="START DOMAIN-CONTAINING PROTEIN"/>
    <property type="match status" value="1"/>
</dbReference>
<dbReference type="Gene3D" id="3.30.530.20">
    <property type="match status" value="1"/>
</dbReference>
<dbReference type="Proteomes" id="UP000187209">
    <property type="component" value="Unassembled WGS sequence"/>
</dbReference>
<name>A0A1R2BZA9_9CILI</name>
<evidence type="ECO:0000259" key="1">
    <source>
        <dbReference type="Pfam" id="PF01852"/>
    </source>
</evidence>
<evidence type="ECO:0000313" key="3">
    <source>
        <dbReference type="Proteomes" id="UP000187209"/>
    </source>
</evidence>
<feature type="domain" description="START" evidence="1">
    <location>
        <begin position="105"/>
        <end position="214"/>
    </location>
</feature>
<evidence type="ECO:0000313" key="2">
    <source>
        <dbReference type="EMBL" id="OMJ82007.1"/>
    </source>
</evidence>
<proteinExistence type="predicted"/>
<dbReference type="GO" id="GO:0005737">
    <property type="term" value="C:cytoplasm"/>
    <property type="evidence" value="ECO:0007669"/>
    <property type="project" value="UniProtKB-ARBA"/>
</dbReference>
<accession>A0A1R2BZA9</accession>
<gene>
    <name evidence="2" type="ORF">SteCoe_17390</name>
</gene>
<dbReference type="SUPFAM" id="SSF55961">
    <property type="entry name" value="Bet v1-like"/>
    <property type="match status" value="1"/>
</dbReference>
<protein>
    <recommendedName>
        <fullName evidence="1">START domain-containing protein</fullName>
    </recommendedName>
</protein>